<dbReference type="Gene3D" id="3.30.9.10">
    <property type="entry name" value="D-Amino Acid Oxidase, subunit A, domain 2"/>
    <property type="match status" value="1"/>
</dbReference>
<dbReference type="SUPFAM" id="SSF51905">
    <property type="entry name" value="FAD/NAD(P)-binding domain"/>
    <property type="match status" value="1"/>
</dbReference>
<proteinExistence type="inferred from homology"/>
<evidence type="ECO:0000256" key="2">
    <source>
        <dbReference type="ARBA" id="ARBA00023002"/>
    </source>
</evidence>
<evidence type="ECO:0000259" key="3">
    <source>
        <dbReference type="Pfam" id="PF01266"/>
    </source>
</evidence>
<evidence type="ECO:0000313" key="4">
    <source>
        <dbReference type="EMBL" id="MDQ7247419.1"/>
    </source>
</evidence>
<dbReference type="EMBL" id="JAUYVI010000002">
    <property type="protein sequence ID" value="MDQ7247419.1"/>
    <property type="molecule type" value="Genomic_DNA"/>
</dbReference>
<dbReference type="SUPFAM" id="SSF54373">
    <property type="entry name" value="FAD-linked reductases, C-terminal domain"/>
    <property type="match status" value="1"/>
</dbReference>
<comment type="caution">
    <text evidence="4">The sequence shown here is derived from an EMBL/GenBank/DDBJ whole genome shotgun (WGS) entry which is preliminary data.</text>
</comment>
<reference evidence="5" key="1">
    <citation type="submission" date="2023-08" db="EMBL/GenBank/DDBJ databases">
        <title>Rhodospirillaceae gen. nov., a novel taxon isolated from the Yangtze River Yuezi River estuary sludge.</title>
        <authorList>
            <person name="Ruan L."/>
        </authorList>
    </citation>
    <scope>NUCLEOTIDE SEQUENCE [LARGE SCALE GENOMIC DNA]</scope>
    <source>
        <strain evidence="5">R-7</strain>
    </source>
</reference>
<dbReference type="Pfam" id="PF01266">
    <property type="entry name" value="DAO"/>
    <property type="match status" value="1"/>
</dbReference>
<feature type="domain" description="FAD dependent oxidoreductase" evidence="3">
    <location>
        <begin position="2"/>
        <end position="398"/>
    </location>
</feature>
<comment type="similarity">
    <text evidence="1">Belongs to the DadA oxidoreductase family.</text>
</comment>
<evidence type="ECO:0000313" key="5">
    <source>
        <dbReference type="Proteomes" id="UP001230156"/>
    </source>
</evidence>
<dbReference type="InterPro" id="IPR036188">
    <property type="entry name" value="FAD/NAD-bd_sf"/>
</dbReference>
<keyword evidence="2 4" id="KW-0560">Oxidoreductase</keyword>
<organism evidence="4 5">
    <name type="scientific">Dongia sedimenti</name>
    <dbReference type="NCBI Taxonomy" id="3064282"/>
    <lineage>
        <taxon>Bacteria</taxon>
        <taxon>Pseudomonadati</taxon>
        <taxon>Pseudomonadota</taxon>
        <taxon>Alphaproteobacteria</taxon>
        <taxon>Rhodospirillales</taxon>
        <taxon>Dongiaceae</taxon>
        <taxon>Dongia</taxon>
    </lineage>
</organism>
<keyword evidence="5" id="KW-1185">Reference proteome</keyword>
<protein>
    <submittedName>
        <fullName evidence="4">D-amino acid dehydrogenase</fullName>
        <ecNumber evidence="4">1.4.99.-</ecNumber>
    </submittedName>
</protein>
<dbReference type="GO" id="GO:0016491">
    <property type="term" value="F:oxidoreductase activity"/>
    <property type="evidence" value="ECO:0007669"/>
    <property type="project" value="UniProtKB-KW"/>
</dbReference>
<dbReference type="Proteomes" id="UP001230156">
    <property type="component" value="Unassembled WGS sequence"/>
</dbReference>
<gene>
    <name evidence="4" type="ORF">Q8A70_07060</name>
</gene>
<name>A0ABU0YI77_9PROT</name>
<dbReference type="InterPro" id="IPR006076">
    <property type="entry name" value="FAD-dep_OxRdtase"/>
</dbReference>
<dbReference type="PANTHER" id="PTHR13847">
    <property type="entry name" value="SARCOSINE DEHYDROGENASE-RELATED"/>
    <property type="match status" value="1"/>
</dbReference>
<dbReference type="PANTHER" id="PTHR13847:SF280">
    <property type="entry name" value="D-AMINO ACID DEHYDROGENASE"/>
    <property type="match status" value="1"/>
</dbReference>
<dbReference type="EC" id="1.4.99.-" evidence="4"/>
<dbReference type="RefSeq" id="WP_379954820.1">
    <property type="nucleotide sequence ID" value="NZ_JAUYVI010000002.1"/>
</dbReference>
<evidence type="ECO:0000256" key="1">
    <source>
        <dbReference type="ARBA" id="ARBA00009410"/>
    </source>
</evidence>
<accession>A0ABU0YI77</accession>
<dbReference type="NCBIfam" id="NF001933">
    <property type="entry name" value="PRK00711.1"/>
    <property type="match status" value="1"/>
</dbReference>
<dbReference type="Gene3D" id="3.50.50.60">
    <property type="entry name" value="FAD/NAD(P)-binding domain"/>
    <property type="match status" value="2"/>
</dbReference>
<sequence>MHVVVLGAGLLGVTTAHYLAREGHQVTVIDRQKEPARETSFANAGLLTPGHAYAWASPRAPMILLRSLWRTDTALRWRLKLDPGMWAWGLKFLANCTAARNRENTVIKVRLCSYSLAETAAVTAETGITWDRSQSGALYLYRDPDHFRAGRANFKLLADEGVEARTLEREELATFEPSLAAVKDRFAGAIHTPHDESGDARKFTTALADSCRERGVTFKFGATITRIERSGDRVTAVESDRGRVQGDAYVLALGSYSPLLTKPLGFTMPIYPVKGYSVTLPIADREAAPAHFGVDEANLVAFARLGDRLRLTATADFAGYDTSFQPRDFVHMLNVARELFPRAAAFDRPEYWACLRPMTPDGPPIMGPSPLVNLWLNTGHGHIGWTMACGSSRIVVDRMLGRKPEIDDAPFRLSRY</sequence>